<dbReference type="RefSeq" id="XP_016640632.1">
    <property type="nucleotide sequence ID" value="XM_016789728.1"/>
</dbReference>
<dbReference type="GeneID" id="27727059"/>
<evidence type="ECO:0000259" key="3">
    <source>
        <dbReference type="Pfam" id="PF25053"/>
    </source>
</evidence>
<protein>
    <submittedName>
        <fullName evidence="4">Uncharacterized protein</fullName>
    </submittedName>
</protein>
<dbReference type="EMBL" id="JOWA01000115">
    <property type="protein sequence ID" value="KEZ40833.1"/>
    <property type="molecule type" value="Genomic_DNA"/>
</dbReference>
<proteinExistence type="predicted"/>
<keyword evidence="5" id="KW-1185">Reference proteome</keyword>
<sequence length="834" mass="97103">MKYIARAPEKENHGLGNFNLIISSSGRCAIDILQAMFMHQCLGSQAASLLVRLDLESDYDRVPNRTSYYDKQHDRSSAPRLIDATGAYGVKRYVAKTIRVRFVYGRLARLAVGCRETALKLMSLVERLRSQWPGSKWGSFFSALMGVAKSDQITRLRDQLEDYRNKIALCLKVLQSEQQSAILWRVDALQDASVSLQAHLTDSIHGVRQELLTAIGHLRNELFRQHFRMIIDRQTKASDDDVFFRNMAQQDPIDVTPHIATLSKTAKLGRSMMVSLTLLRALWFNLMNFRHSKIKDAHMNTCRWMLNHQFSRWVLSHVPLFWVSGKPGSGKSTLMKFLVDNRQVSQLLKHWSRGVKVLTSSYFFWINGTELQKSQEGLLRSLLYDLIRQDPNLAQCAFPDRYQMLWSGYGLDDLAQWTRRDLFEALKRIVNHHNSPYICLMIDGLDEYNGDSDELIYLFRDLSRSPNIKLCISSRPWNVFESAFGAHPEFKLYLEDFNRQDIELYVKNNLVDRRDFQILRMRDPSADQLVLEITAIPSDLDDFFDHILKSIDETYRPQSARAFLITLCAPRPLSVLNYWYLDLEEHERESLSRIPVKALTIPQLEARQNEMRRRLNGRCMGLLEVTKSEAIETFREWARVDVYTPRAEFDHFADSLPSCRVEFEPYRVMAITSLAELKSAPIEYGFLRERRRGPILEPVNDIFFAALQYEKERSQPLSRELGDLDHTVTKHAADHPTQQPCYPWGNWGSAGFVSHAIKWNVQLYIRHWMDRAQPSMGYIRTMLLGHAQQGRFAWNGEKMLDPDPEMIKMLEEWTPTKQSWNPLKRWFSSRRSKD</sequence>
<dbReference type="OrthoDB" id="443402at2759"/>
<dbReference type="Pfam" id="PF24883">
    <property type="entry name" value="NPHP3_N"/>
    <property type="match status" value="1"/>
</dbReference>
<dbReference type="HOGENOM" id="CLU_002341_4_3_1"/>
<dbReference type="VEuPathDB" id="FungiDB:SAPIO_CDS7987"/>
<gene>
    <name evidence="4" type="ORF">SAPIO_CDS7987</name>
</gene>
<evidence type="ECO:0000259" key="2">
    <source>
        <dbReference type="Pfam" id="PF24883"/>
    </source>
</evidence>
<dbReference type="Proteomes" id="UP000028545">
    <property type="component" value="Unassembled WGS sequence"/>
</dbReference>
<dbReference type="AlphaFoldDB" id="A0A084G0H1"/>
<name>A0A084G0H1_PSEDA</name>
<dbReference type="PANTHER" id="PTHR10039">
    <property type="entry name" value="AMELOGENIN"/>
    <property type="match status" value="1"/>
</dbReference>
<evidence type="ECO:0000313" key="5">
    <source>
        <dbReference type="Proteomes" id="UP000028545"/>
    </source>
</evidence>
<comment type="caution">
    <text evidence="4">The sequence shown here is derived from an EMBL/GenBank/DDBJ whole genome shotgun (WGS) entry which is preliminary data.</text>
</comment>
<feature type="domain" description="Nephrocystin 3-like N-terminal" evidence="2">
    <location>
        <begin position="300"/>
        <end position="475"/>
    </location>
</feature>
<evidence type="ECO:0000313" key="4">
    <source>
        <dbReference type="EMBL" id="KEZ40833.1"/>
    </source>
</evidence>
<feature type="domain" description="DUF7791" evidence="3">
    <location>
        <begin position="550"/>
        <end position="644"/>
    </location>
</feature>
<organism evidence="4 5">
    <name type="scientific">Pseudallescheria apiosperma</name>
    <name type="common">Scedosporium apiospermum</name>
    <dbReference type="NCBI Taxonomy" id="563466"/>
    <lineage>
        <taxon>Eukaryota</taxon>
        <taxon>Fungi</taxon>
        <taxon>Dikarya</taxon>
        <taxon>Ascomycota</taxon>
        <taxon>Pezizomycotina</taxon>
        <taxon>Sordariomycetes</taxon>
        <taxon>Hypocreomycetidae</taxon>
        <taxon>Microascales</taxon>
        <taxon>Microascaceae</taxon>
        <taxon>Scedosporium</taxon>
    </lineage>
</organism>
<dbReference type="Gene3D" id="3.40.50.300">
    <property type="entry name" value="P-loop containing nucleotide triphosphate hydrolases"/>
    <property type="match status" value="1"/>
</dbReference>
<evidence type="ECO:0000256" key="1">
    <source>
        <dbReference type="ARBA" id="ARBA00022737"/>
    </source>
</evidence>
<dbReference type="Pfam" id="PF25053">
    <property type="entry name" value="DUF7791"/>
    <property type="match status" value="1"/>
</dbReference>
<dbReference type="InterPro" id="IPR056693">
    <property type="entry name" value="DUF7791"/>
</dbReference>
<accession>A0A084G0H1</accession>
<dbReference type="KEGG" id="sapo:SAPIO_CDS7987"/>
<dbReference type="InterPro" id="IPR056884">
    <property type="entry name" value="NPHP3-like_N"/>
</dbReference>
<dbReference type="SUPFAM" id="SSF52540">
    <property type="entry name" value="P-loop containing nucleoside triphosphate hydrolases"/>
    <property type="match status" value="1"/>
</dbReference>
<dbReference type="InterPro" id="IPR027417">
    <property type="entry name" value="P-loop_NTPase"/>
</dbReference>
<keyword evidence="1" id="KW-0677">Repeat</keyword>
<reference evidence="4 5" key="1">
    <citation type="journal article" date="2014" name="Genome Announc.">
        <title>Draft genome sequence of the pathogenic fungus Scedosporium apiospermum.</title>
        <authorList>
            <person name="Vandeputte P."/>
            <person name="Ghamrawi S."/>
            <person name="Rechenmann M."/>
            <person name="Iltis A."/>
            <person name="Giraud S."/>
            <person name="Fleury M."/>
            <person name="Thornton C."/>
            <person name="Delhaes L."/>
            <person name="Meyer W."/>
            <person name="Papon N."/>
            <person name="Bouchara J.P."/>
        </authorList>
    </citation>
    <scope>NUCLEOTIDE SEQUENCE [LARGE SCALE GENOMIC DNA]</scope>
    <source>
        <strain evidence="4 5">IHEM 14462</strain>
    </source>
</reference>
<dbReference type="PANTHER" id="PTHR10039:SF5">
    <property type="entry name" value="NACHT DOMAIN-CONTAINING PROTEIN"/>
    <property type="match status" value="1"/>
</dbReference>